<organism evidence="1 2">
    <name type="scientific">Deinococcus arboris</name>
    <dbReference type="NCBI Taxonomy" id="2682977"/>
    <lineage>
        <taxon>Bacteria</taxon>
        <taxon>Thermotogati</taxon>
        <taxon>Deinococcota</taxon>
        <taxon>Deinococci</taxon>
        <taxon>Deinococcales</taxon>
        <taxon>Deinococcaceae</taxon>
        <taxon>Deinococcus</taxon>
    </lineage>
</organism>
<evidence type="ECO:0000313" key="2">
    <source>
        <dbReference type="Proteomes" id="UP000483286"/>
    </source>
</evidence>
<dbReference type="AlphaFoldDB" id="A0A7C9M5T9"/>
<reference evidence="1 2" key="1">
    <citation type="submission" date="2019-12" db="EMBL/GenBank/DDBJ databases">
        <title>Deinococcus sp. HMF7620 Genome sequencing and assembly.</title>
        <authorList>
            <person name="Kang H."/>
            <person name="Kim H."/>
            <person name="Joh K."/>
        </authorList>
    </citation>
    <scope>NUCLEOTIDE SEQUENCE [LARGE SCALE GENOMIC DNA]</scope>
    <source>
        <strain evidence="1 2">HMF7620</strain>
    </source>
</reference>
<gene>
    <name evidence="1" type="ORF">GO986_07685</name>
</gene>
<proteinExistence type="predicted"/>
<dbReference type="Proteomes" id="UP000483286">
    <property type="component" value="Unassembled WGS sequence"/>
</dbReference>
<dbReference type="RefSeq" id="WP_157458712.1">
    <property type="nucleotide sequence ID" value="NZ_WQLB01000008.1"/>
</dbReference>
<protein>
    <submittedName>
        <fullName evidence="1">Uncharacterized protein</fullName>
    </submittedName>
</protein>
<comment type="caution">
    <text evidence="1">The sequence shown here is derived from an EMBL/GenBank/DDBJ whole genome shotgun (WGS) entry which is preliminary data.</text>
</comment>
<sequence length="105" mass="11600">MKLGADEPLSLARISEDLSLWIDKAMQDWGIVNADSARLRAFAPYAAQHADTPKTWAAEYGLGELLLESANDALLQRLSCGPWLTSCWLKRGSPLYRNCCSTGRT</sequence>
<evidence type="ECO:0000313" key="1">
    <source>
        <dbReference type="EMBL" id="MVN86645.1"/>
    </source>
</evidence>
<dbReference type="EMBL" id="WQLB01000008">
    <property type="protein sequence ID" value="MVN86645.1"/>
    <property type="molecule type" value="Genomic_DNA"/>
</dbReference>
<accession>A0A7C9M5T9</accession>
<name>A0A7C9M5T9_9DEIO</name>
<keyword evidence="2" id="KW-1185">Reference proteome</keyword>